<feature type="transmembrane region" description="Helical" evidence="14">
    <location>
        <begin position="62"/>
        <end position="83"/>
    </location>
</feature>
<dbReference type="InterPro" id="IPR044878">
    <property type="entry name" value="UbiA_sf"/>
</dbReference>
<evidence type="ECO:0000256" key="12">
    <source>
        <dbReference type="ARBA" id="ARBA00042475"/>
    </source>
</evidence>
<evidence type="ECO:0000256" key="1">
    <source>
        <dbReference type="ARBA" id="ARBA00004651"/>
    </source>
</evidence>
<comment type="similarity">
    <text evidence="14">Belongs to the UbiA prenyltransferase family. Protoheme IX farnesyltransferase subfamily.</text>
</comment>
<dbReference type="Pfam" id="PF01040">
    <property type="entry name" value="UbiA"/>
    <property type="match status" value="1"/>
</dbReference>
<keyword evidence="4 14" id="KW-1003">Cell membrane</keyword>
<dbReference type="EMBL" id="JAUSTP010000024">
    <property type="protein sequence ID" value="MDQ0190814.1"/>
    <property type="molecule type" value="Genomic_DNA"/>
</dbReference>
<comment type="function">
    <text evidence="14">Converts heme B (protoheme IX) to heme O by substitution of the vinyl group on carbon 2 of heme B porphyrin ring with a hydroxyethyl farnesyl side group.</text>
</comment>
<dbReference type="InterPro" id="IPR006369">
    <property type="entry name" value="Protohaem_IX_farnesylTrfase"/>
</dbReference>
<evidence type="ECO:0000256" key="14">
    <source>
        <dbReference type="HAMAP-Rule" id="MF_00154"/>
    </source>
</evidence>
<dbReference type="RefSeq" id="WP_274457505.1">
    <property type="nucleotide sequence ID" value="NZ_CP067097.1"/>
</dbReference>
<evidence type="ECO:0000256" key="6">
    <source>
        <dbReference type="ARBA" id="ARBA00022692"/>
    </source>
</evidence>
<comment type="pathway">
    <text evidence="2 14">Porphyrin-containing compound metabolism; heme O biosynthesis; heme O from protoheme: step 1/1.</text>
</comment>
<dbReference type="HAMAP" id="MF_00154">
    <property type="entry name" value="CyoE_CtaB"/>
    <property type="match status" value="1"/>
</dbReference>
<evidence type="ECO:0000256" key="2">
    <source>
        <dbReference type="ARBA" id="ARBA00004919"/>
    </source>
</evidence>
<comment type="miscellaneous">
    <text evidence="14">Carbon 2 of the heme B porphyrin ring is defined according to the Fischer nomenclature.</text>
</comment>
<accession>A0ABT9XKI5</accession>
<dbReference type="NCBIfam" id="TIGR01473">
    <property type="entry name" value="cyoE_ctaB"/>
    <property type="match status" value="1"/>
</dbReference>
<evidence type="ECO:0000256" key="4">
    <source>
        <dbReference type="ARBA" id="ARBA00022475"/>
    </source>
</evidence>
<dbReference type="PANTHER" id="PTHR43448:SF7">
    <property type="entry name" value="4-HYDROXYBENZOATE SOLANESYLTRANSFERASE"/>
    <property type="match status" value="1"/>
</dbReference>
<keyword evidence="9 14" id="KW-0472">Membrane</keyword>
<evidence type="ECO:0000256" key="7">
    <source>
        <dbReference type="ARBA" id="ARBA00022989"/>
    </source>
</evidence>
<sequence>MSVVRNEISLLNGGNGTKGSALAHVIGAYVALTKPKIMVMLIVTAYSAMMVAGHHVPSILLTVKTLLGLAGSAGAGAALNMWYDRDIDGVMERTSARPLPSGVVSARAAFLFGIALAALSTVFLAVTVNGLTALLSLAGCAYYVVVYTMWLKRRTPQNIVIGGGAGAFPPLVGWAAVTGHLSWLAWLMFAVIFLWTPPHFWALALYKNEDYVRANIPMLPVVKGFRHTKIQMLVYTLLLFASTLVPCFFHGVTLVYTTLSLILGIGFTTLAIRCLMEPDHSMVWARRMFFGSLTYVPVWFLAIVIGSRGMF</sequence>
<evidence type="ECO:0000256" key="10">
    <source>
        <dbReference type="ARBA" id="ARBA00030253"/>
    </source>
</evidence>
<dbReference type="Gene3D" id="1.10.357.140">
    <property type="entry name" value="UbiA prenyltransferase"/>
    <property type="match status" value="1"/>
</dbReference>
<feature type="transmembrane region" description="Helical" evidence="14">
    <location>
        <begin position="258"/>
        <end position="276"/>
    </location>
</feature>
<comment type="subunit">
    <text evidence="14">Interacts with CtaA.</text>
</comment>
<feature type="transmembrane region" description="Helical" evidence="14">
    <location>
        <begin position="183"/>
        <end position="206"/>
    </location>
</feature>
<dbReference type="EC" id="2.5.1.141" evidence="3 14"/>
<dbReference type="PANTHER" id="PTHR43448">
    <property type="entry name" value="PROTOHEME IX FARNESYLTRANSFERASE, MITOCHONDRIAL"/>
    <property type="match status" value="1"/>
</dbReference>
<evidence type="ECO:0000256" key="13">
    <source>
        <dbReference type="ARBA" id="ARBA00047690"/>
    </source>
</evidence>
<name>A0ABT9XKI5_9BACL</name>
<comment type="subcellular location">
    <subcellularLocation>
        <location evidence="1 14">Cell membrane</location>
        <topology evidence="1 14">Multi-pass membrane protein</topology>
    </subcellularLocation>
</comment>
<evidence type="ECO:0000256" key="11">
    <source>
        <dbReference type="ARBA" id="ARBA00040810"/>
    </source>
</evidence>
<feature type="transmembrane region" description="Helical" evidence="14">
    <location>
        <begin position="288"/>
        <end position="307"/>
    </location>
</feature>
<feature type="transmembrane region" description="Helical" evidence="14">
    <location>
        <begin position="232"/>
        <end position="252"/>
    </location>
</feature>
<feature type="transmembrane region" description="Helical" evidence="14">
    <location>
        <begin position="104"/>
        <end position="125"/>
    </location>
</feature>
<comment type="catalytic activity">
    <reaction evidence="13 14">
        <text>heme b + (2E,6E)-farnesyl diphosphate + H2O = Fe(II)-heme o + diphosphate</text>
        <dbReference type="Rhea" id="RHEA:28070"/>
        <dbReference type="ChEBI" id="CHEBI:15377"/>
        <dbReference type="ChEBI" id="CHEBI:33019"/>
        <dbReference type="ChEBI" id="CHEBI:60344"/>
        <dbReference type="ChEBI" id="CHEBI:60530"/>
        <dbReference type="ChEBI" id="CHEBI:175763"/>
        <dbReference type="EC" id="2.5.1.141"/>
    </reaction>
</comment>
<dbReference type="InterPro" id="IPR000537">
    <property type="entry name" value="UbiA_prenyltransferase"/>
</dbReference>
<evidence type="ECO:0000256" key="3">
    <source>
        <dbReference type="ARBA" id="ARBA00012292"/>
    </source>
</evidence>
<evidence type="ECO:0000313" key="16">
    <source>
        <dbReference type="Proteomes" id="UP001232973"/>
    </source>
</evidence>
<dbReference type="InterPro" id="IPR030470">
    <property type="entry name" value="UbiA_prenylTrfase_CS"/>
</dbReference>
<dbReference type="NCBIfam" id="NF003349">
    <property type="entry name" value="PRK04375.1-2"/>
    <property type="match status" value="1"/>
</dbReference>
<feature type="transmembrane region" description="Helical" evidence="14">
    <location>
        <begin position="131"/>
        <end position="151"/>
    </location>
</feature>
<dbReference type="PROSITE" id="PS00943">
    <property type="entry name" value="UBIA"/>
    <property type="match status" value="1"/>
</dbReference>
<keyword evidence="7 14" id="KW-1133">Transmembrane helix</keyword>
<proteinExistence type="inferred from homology"/>
<dbReference type="GO" id="GO:0016740">
    <property type="term" value="F:transferase activity"/>
    <property type="evidence" value="ECO:0007669"/>
    <property type="project" value="UniProtKB-KW"/>
</dbReference>
<keyword evidence="8 14" id="KW-0350">Heme biosynthesis</keyword>
<dbReference type="Proteomes" id="UP001232973">
    <property type="component" value="Unassembled WGS sequence"/>
</dbReference>
<evidence type="ECO:0000256" key="8">
    <source>
        <dbReference type="ARBA" id="ARBA00023133"/>
    </source>
</evidence>
<keyword evidence="16" id="KW-1185">Reference proteome</keyword>
<keyword evidence="6 14" id="KW-0812">Transmembrane</keyword>
<evidence type="ECO:0000313" key="15">
    <source>
        <dbReference type="EMBL" id="MDQ0190814.1"/>
    </source>
</evidence>
<reference evidence="15 16" key="1">
    <citation type="submission" date="2023-07" db="EMBL/GenBank/DDBJ databases">
        <title>Genomic Encyclopedia of Type Strains, Phase IV (KMG-IV): sequencing the most valuable type-strain genomes for metagenomic binning, comparative biology and taxonomic classification.</title>
        <authorList>
            <person name="Goeker M."/>
        </authorList>
    </citation>
    <scope>NUCLEOTIDE SEQUENCE [LARGE SCALE GENOMIC DNA]</scope>
    <source>
        <strain evidence="15 16">DSM 4006</strain>
    </source>
</reference>
<comment type="caution">
    <text evidence="15">The sequence shown here is derived from an EMBL/GenBank/DDBJ whole genome shotgun (WGS) entry which is preliminary data.</text>
</comment>
<keyword evidence="5 14" id="KW-0808">Transferase</keyword>
<evidence type="ECO:0000256" key="9">
    <source>
        <dbReference type="ARBA" id="ARBA00023136"/>
    </source>
</evidence>
<organism evidence="15 16">
    <name type="scientific">Alicyclobacillus cycloheptanicus</name>
    <dbReference type="NCBI Taxonomy" id="1457"/>
    <lineage>
        <taxon>Bacteria</taxon>
        <taxon>Bacillati</taxon>
        <taxon>Bacillota</taxon>
        <taxon>Bacilli</taxon>
        <taxon>Bacillales</taxon>
        <taxon>Alicyclobacillaceae</taxon>
        <taxon>Alicyclobacillus</taxon>
    </lineage>
</organism>
<feature type="transmembrane region" description="Helical" evidence="14">
    <location>
        <begin position="158"/>
        <end position="177"/>
    </location>
</feature>
<dbReference type="CDD" id="cd13957">
    <property type="entry name" value="PT_UbiA_Cox10"/>
    <property type="match status" value="1"/>
</dbReference>
<protein>
    <recommendedName>
        <fullName evidence="11 14">Protoheme IX farnesyltransferase</fullName>
        <ecNumber evidence="3 14">2.5.1.141</ecNumber>
    </recommendedName>
    <alternativeName>
        <fullName evidence="12 14">Heme B farnesyltransferase</fullName>
    </alternativeName>
    <alternativeName>
        <fullName evidence="10 14">Heme O synthase</fullName>
    </alternativeName>
</protein>
<evidence type="ECO:0000256" key="5">
    <source>
        <dbReference type="ARBA" id="ARBA00022679"/>
    </source>
</evidence>
<gene>
    <name evidence="14" type="primary">ctaB</name>
    <name evidence="15" type="ORF">J2S03_002681</name>
</gene>